<dbReference type="Proteomes" id="UP000320762">
    <property type="component" value="Unassembled WGS sequence"/>
</dbReference>
<dbReference type="STRING" id="97359.A0A550CSF0"/>
<feature type="transmembrane region" description="Helical" evidence="2">
    <location>
        <begin position="59"/>
        <end position="79"/>
    </location>
</feature>
<evidence type="ECO:0000313" key="4">
    <source>
        <dbReference type="Proteomes" id="UP000320762"/>
    </source>
</evidence>
<keyword evidence="2" id="KW-0472">Membrane</keyword>
<protein>
    <recommendedName>
        <fullName evidence="5">Alpha/Beta hydrolase protein</fullName>
    </recommendedName>
</protein>
<evidence type="ECO:0000256" key="1">
    <source>
        <dbReference type="SAM" id="MobiDB-lite"/>
    </source>
</evidence>
<proteinExistence type="predicted"/>
<dbReference type="AlphaFoldDB" id="A0A550CSF0"/>
<dbReference type="EMBL" id="VDMD01000002">
    <property type="protein sequence ID" value="TRM67722.1"/>
    <property type="molecule type" value="Genomic_DNA"/>
</dbReference>
<keyword evidence="2" id="KW-0812">Transmembrane</keyword>
<feature type="transmembrane region" description="Helical" evidence="2">
    <location>
        <begin position="23"/>
        <end position="47"/>
    </location>
</feature>
<feature type="region of interest" description="Disordered" evidence="1">
    <location>
        <begin position="114"/>
        <end position="133"/>
    </location>
</feature>
<comment type="caution">
    <text evidence="3">The sequence shown here is derived from an EMBL/GenBank/DDBJ whole genome shotgun (WGS) entry which is preliminary data.</text>
</comment>
<evidence type="ECO:0008006" key="5">
    <source>
        <dbReference type="Google" id="ProtNLM"/>
    </source>
</evidence>
<dbReference type="PANTHER" id="PTHR37471">
    <property type="entry name" value="UNNAMED PRODUCT"/>
    <property type="match status" value="1"/>
</dbReference>
<dbReference type="OrthoDB" id="6431331at2759"/>
<dbReference type="SUPFAM" id="SSF53474">
    <property type="entry name" value="alpha/beta-Hydrolases"/>
    <property type="match status" value="1"/>
</dbReference>
<organism evidence="3 4">
    <name type="scientific">Schizophyllum amplum</name>
    <dbReference type="NCBI Taxonomy" id="97359"/>
    <lineage>
        <taxon>Eukaryota</taxon>
        <taxon>Fungi</taxon>
        <taxon>Dikarya</taxon>
        <taxon>Basidiomycota</taxon>
        <taxon>Agaricomycotina</taxon>
        <taxon>Agaricomycetes</taxon>
        <taxon>Agaricomycetidae</taxon>
        <taxon>Agaricales</taxon>
        <taxon>Schizophyllaceae</taxon>
        <taxon>Schizophyllum</taxon>
    </lineage>
</organism>
<dbReference type="PANTHER" id="PTHR37471:SF1">
    <property type="entry name" value="AB HYDROLASE-1 DOMAIN-CONTAINING PROTEIN"/>
    <property type="match status" value="1"/>
</dbReference>
<accession>A0A550CSF0</accession>
<reference evidence="3 4" key="1">
    <citation type="journal article" date="2019" name="New Phytol.">
        <title>Comparative genomics reveals unique wood-decay strategies and fruiting body development in the Schizophyllaceae.</title>
        <authorList>
            <person name="Almasi E."/>
            <person name="Sahu N."/>
            <person name="Krizsan K."/>
            <person name="Balint B."/>
            <person name="Kovacs G.M."/>
            <person name="Kiss B."/>
            <person name="Cseklye J."/>
            <person name="Drula E."/>
            <person name="Henrissat B."/>
            <person name="Nagy I."/>
            <person name="Chovatia M."/>
            <person name="Adam C."/>
            <person name="LaButti K."/>
            <person name="Lipzen A."/>
            <person name="Riley R."/>
            <person name="Grigoriev I.V."/>
            <person name="Nagy L.G."/>
        </authorList>
    </citation>
    <scope>NUCLEOTIDE SEQUENCE [LARGE SCALE GENOMIC DNA]</scope>
    <source>
        <strain evidence="3 4">NL-1724</strain>
    </source>
</reference>
<gene>
    <name evidence="3" type="ORF">BD626DRAFT_479629</name>
</gene>
<sequence>MSHDMKKDIAEEPLAHRPYTTSFYAVLLLLVAPLWAAVPLAWLFVIYTLRTGKLYTVSWTYTALFVLALCEVFFSVYHYHLARRVAGPTPVGSGSLRELQIQFTRILKAGLASLPDDGFDEETTDAPRPGSPAEHIFQLDPHDPRAVDFRSTLRNWFGGAPWSAIDVHHVRQWLYWSMFNANMPPLDTLSPAHRGALDETLDLLQKRAGVVLPERVADPSPAVKPILLTVDKVNICWRPFMFYAALWVVNRTLRYHLTRKHNATYTSHDGLEYIIRIPSAWNPETGPRPLVFLHGLGLGLLQYSMQLNYLLGHFTDRPLLFLIQPSISQDIFHPRFLTPLSRRETSSRLARLLESLGWADSDVECKGTAEASEISRALMDDERQRRAGVTMMSHSNGSYTHAWILKDHPSIVTRSCFVDPVTFCSWEGDVCYNFLYRQPKNGLELLMYYFVGSELGVANLLQRHFDWSSNSLFYEEIPHARDPARTLYVLGGKDSIVNAARVKKYLTSHGIRKGLIFDPAGMHGQAMIIGGPSHTKMMQWIRAR</sequence>
<name>A0A550CSF0_9AGAR</name>
<keyword evidence="2" id="KW-1133">Transmembrane helix</keyword>
<dbReference type="Gene3D" id="3.40.50.1820">
    <property type="entry name" value="alpha/beta hydrolase"/>
    <property type="match status" value="1"/>
</dbReference>
<evidence type="ECO:0000256" key="2">
    <source>
        <dbReference type="SAM" id="Phobius"/>
    </source>
</evidence>
<keyword evidence="4" id="KW-1185">Reference proteome</keyword>
<dbReference type="InterPro" id="IPR029058">
    <property type="entry name" value="AB_hydrolase_fold"/>
</dbReference>
<evidence type="ECO:0000313" key="3">
    <source>
        <dbReference type="EMBL" id="TRM67722.1"/>
    </source>
</evidence>